<evidence type="ECO:0000313" key="3">
    <source>
        <dbReference type="Proteomes" id="UP000190774"/>
    </source>
</evidence>
<feature type="chain" id="PRO_5013295624" evidence="1">
    <location>
        <begin position="24"/>
        <end position="218"/>
    </location>
</feature>
<gene>
    <name evidence="2" type="ORF">SAMN02745166_00568</name>
</gene>
<name>A0A1T4WRI6_9BACT</name>
<dbReference type="NCBIfam" id="TIGR02595">
    <property type="entry name" value="PEP_CTERM"/>
    <property type="match status" value="1"/>
</dbReference>
<keyword evidence="1" id="KW-0732">Signal</keyword>
<dbReference type="OrthoDB" id="9925826at2"/>
<feature type="signal peptide" evidence="1">
    <location>
        <begin position="1"/>
        <end position="23"/>
    </location>
</feature>
<dbReference type="InterPro" id="IPR013424">
    <property type="entry name" value="Ice-binding_C"/>
</dbReference>
<dbReference type="AlphaFoldDB" id="A0A1T4WRI6"/>
<proteinExistence type="predicted"/>
<dbReference type="Proteomes" id="UP000190774">
    <property type="component" value="Unassembled WGS sequence"/>
</dbReference>
<organism evidence="2 3">
    <name type="scientific">Prosthecobacter debontii</name>
    <dbReference type="NCBI Taxonomy" id="48467"/>
    <lineage>
        <taxon>Bacteria</taxon>
        <taxon>Pseudomonadati</taxon>
        <taxon>Verrucomicrobiota</taxon>
        <taxon>Verrucomicrobiia</taxon>
        <taxon>Verrucomicrobiales</taxon>
        <taxon>Verrucomicrobiaceae</taxon>
        <taxon>Prosthecobacter</taxon>
    </lineage>
</organism>
<dbReference type="EMBL" id="FUYE01000002">
    <property type="protein sequence ID" value="SKA79980.1"/>
    <property type="molecule type" value="Genomic_DNA"/>
</dbReference>
<keyword evidence="3" id="KW-1185">Reference proteome</keyword>
<accession>A0A1T4WRI6</accession>
<sequence length="218" mass="22665">MRFSLCTLGIAALMTLLPVVSPAASVLITNVTHDGSTNAIVSSTGTALQNVYVGVGYFSGLSDTQLQNLDAIAFDLVTSGGAFEALDEASAWWAFGAGALEGNAQAPILEGSDFIGESIYSIIGNAATLADSTELLIFKHSGLFQEDSPFFNASAIIDLSSGNATLLWGSSTAHSGNYFGEGIQAAYSTAGASSMVPEPSRLLFLLISSLGLLLRRRR</sequence>
<protein>
    <submittedName>
        <fullName evidence="2">PEP-CTERM protein-sorting domain-containing protein</fullName>
    </submittedName>
</protein>
<evidence type="ECO:0000256" key="1">
    <source>
        <dbReference type="SAM" id="SignalP"/>
    </source>
</evidence>
<reference evidence="3" key="1">
    <citation type="submission" date="2017-02" db="EMBL/GenBank/DDBJ databases">
        <authorList>
            <person name="Varghese N."/>
            <person name="Submissions S."/>
        </authorList>
    </citation>
    <scope>NUCLEOTIDE SEQUENCE [LARGE SCALE GENOMIC DNA]</scope>
    <source>
        <strain evidence="3">ATCC 700200</strain>
    </source>
</reference>
<evidence type="ECO:0000313" key="2">
    <source>
        <dbReference type="EMBL" id="SKA79980.1"/>
    </source>
</evidence>
<dbReference type="RefSeq" id="WP_078811799.1">
    <property type="nucleotide sequence ID" value="NZ_FUYE01000002.1"/>
</dbReference>